<dbReference type="GO" id="GO:0015562">
    <property type="term" value="F:efflux transmembrane transporter activity"/>
    <property type="evidence" value="ECO:0007669"/>
    <property type="project" value="TreeGrafter"/>
</dbReference>
<dbReference type="AlphaFoldDB" id="A0A917YLL5"/>
<feature type="domain" description="Multidrug resistance protein MdtA-like C-terminal permuted SH3" evidence="4">
    <location>
        <begin position="295"/>
        <end position="356"/>
    </location>
</feature>
<dbReference type="RefSeq" id="WP_146287331.1">
    <property type="nucleotide sequence ID" value="NZ_BMLP01000006.1"/>
</dbReference>
<dbReference type="Proteomes" id="UP000598196">
    <property type="component" value="Unassembled WGS sequence"/>
</dbReference>
<dbReference type="OrthoDB" id="9813967at2"/>
<comment type="similarity">
    <text evidence="1">Belongs to the membrane fusion protein (MFP) (TC 8.A.1) family.</text>
</comment>
<accession>A0A917YLL5</accession>
<dbReference type="EMBL" id="BMLP01000006">
    <property type="protein sequence ID" value="GGO35540.1"/>
    <property type="molecule type" value="Genomic_DNA"/>
</dbReference>
<gene>
    <name evidence="5" type="ORF">GCM10010991_27940</name>
</gene>
<dbReference type="Gene3D" id="2.40.420.20">
    <property type="match status" value="1"/>
</dbReference>
<keyword evidence="2" id="KW-0175">Coiled coil</keyword>
<dbReference type="NCBIfam" id="TIGR01730">
    <property type="entry name" value="RND_mfp"/>
    <property type="match status" value="1"/>
</dbReference>
<reference evidence="5 6" key="1">
    <citation type="journal article" date="2014" name="Int. J. Syst. Evol. Microbiol.">
        <title>Complete genome sequence of Corynebacterium casei LMG S-19264T (=DSM 44701T), isolated from a smear-ripened cheese.</title>
        <authorList>
            <consortium name="US DOE Joint Genome Institute (JGI-PGF)"/>
            <person name="Walter F."/>
            <person name="Albersmeier A."/>
            <person name="Kalinowski J."/>
            <person name="Ruckert C."/>
        </authorList>
    </citation>
    <scope>NUCLEOTIDE SEQUENCE [LARGE SCALE GENOMIC DNA]</scope>
    <source>
        <strain evidence="5 6">CGMCC 1.7029</strain>
    </source>
</reference>
<evidence type="ECO:0000256" key="1">
    <source>
        <dbReference type="ARBA" id="ARBA00009477"/>
    </source>
</evidence>
<dbReference type="InterPro" id="IPR006143">
    <property type="entry name" value="RND_pump_MFP"/>
</dbReference>
<sequence length="368" mass="38554">MLPDLHTPAQRLRAALRLTLAAGLCVALGACQSEEEPKEEAQARPVRSITVAEQLAGNTVSLAGIIESQVQVDLAFRIGGRMTERLVGVGDQVEAGQLVARLDPADEENGLRAAEASLTAAEGQLAEARTNFDRQRQLYDRAIASRAAFDRAETTLTNAVAQADAARAQYLIAKRRLNDTELHADAPGRITAIGAEPGEVVQPGRMVVQIARDGGLDAVFDVPAAVLEASPSDPEVTVTLSQTPSVSAQGRIREVAPRADLVTGTFRVRVGLIAPPAELRLGSTVTGTALFGEGNVIEVPATALTRSDKGPAVWIVDPANQTVAMRDIVVDSFLPASVVVAEGLAPGDVVVTAGVQALRPGQLVRVAQ</sequence>
<dbReference type="InterPro" id="IPR058627">
    <property type="entry name" value="MdtA-like_C"/>
</dbReference>
<dbReference type="Pfam" id="PF25954">
    <property type="entry name" value="Beta-barrel_RND_2"/>
    <property type="match status" value="1"/>
</dbReference>
<protein>
    <submittedName>
        <fullName evidence="5">RND transporter</fullName>
    </submittedName>
</protein>
<dbReference type="InterPro" id="IPR058792">
    <property type="entry name" value="Beta-barrel_RND_2"/>
</dbReference>
<evidence type="ECO:0000259" key="3">
    <source>
        <dbReference type="Pfam" id="PF25954"/>
    </source>
</evidence>
<dbReference type="Gene3D" id="2.40.30.170">
    <property type="match status" value="1"/>
</dbReference>
<dbReference type="GO" id="GO:1990281">
    <property type="term" value="C:efflux pump complex"/>
    <property type="evidence" value="ECO:0007669"/>
    <property type="project" value="TreeGrafter"/>
</dbReference>
<evidence type="ECO:0000313" key="6">
    <source>
        <dbReference type="Proteomes" id="UP000598196"/>
    </source>
</evidence>
<dbReference type="Pfam" id="PF25967">
    <property type="entry name" value="RND-MFP_C"/>
    <property type="match status" value="1"/>
</dbReference>
<evidence type="ECO:0000259" key="4">
    <source>
        <dbReference type="Pfam" id="PF25967"/>
    </source>
</evidence>
<dbReference type="PANTHER" id="PTHR30469:SF38">
    <property type="entry name" value="HLYD FAMILY SECRETION PROTEIN"/>
    <property type="match status" value="1"/>
</dbReference>
<keyword evidence="6" id="KW-1185">Reference proteome</keyword>
<name>A0A917YLL5_9RHOB</name>
<evidence type="ECO:0000313" key="5">
    <source>
        <dbReference type="EMBL" id="GGO35540.1"/>
    </source>
</evidence>
<proteinExistence type="inferred from homology"/>
<feature type="domain" description="CusB-like beta-barrel" evidence="3">
    <location>
        <begin position="220"/>
        <end position="286"/>
    </location>
</feature>
<dbReference type="Gene3D" id="2.40.50.100">
    <property type="match status" value="1"/>
</dbReference>
<evidence type="ECO:0000256" key="2">
    <source>
        <dbReference type="SAM" id="Coils"/>
    </source>
</evidence>
<dbReference type="Gene3D" id="1.10.287.470">
    <property type="entry name" value="Helix hairpin bin"/>
    <property type="match status" value="1"/>
</dbReference>
<dbReference type="PANTHER" id="PTHR30469">
    <property type="entry name" value="MULTIDRUG RESISTANCE PROTEIN MDTA"/>
    <property type="match status" value="1"/>
</dbReference>
<organism evidence="5 6">
    <name type="scientific">Gemmobacter aquaticus</name>
    <dbReference type="NCBI Taxonomy" id="490185"/>
    <lineage>
        <taxon>Bacteria</taxon>
        <taxon>Pseudomonadati</taxon>
        <taxon>Pseudomonadota</taxon>
        <taxon>Alphaproteobacteria</taxon>
        <taxon>Rhodobacterales</taxon>
        <taxon>Paracoccaceae</taxon>
        <taxon>Gemmobacter</taxon>
    </lineage>
</organism>
<comment type="caution">
    <text evidence="5">The sequence shown here is derived from an EMBL/GenBank/DDBJ whole genome shotgun (WGS) entry which is preliminary data.</text>
</comment>
<feature type="coiled-coil region" evidence="2">
    <location>
        <begin position="111"/>
        <end position="138"/>
    </location>
</feature>
<dbReference type="SUPFAM" id="SSF111369">
    <property type="entry name" value="HlyD-like secretion proteins"/>
    <property type="match status" value="1"/>
</dbReference>